<evidence type="ECO:0000313" key="2">
    <source>
        <dbReference type="Proteomes" id="UP000704611"/>
    </source>
</evidence>
<proteinExistence type="predicted"/>
<keyword evidence="2" id="KW-1185">Reference proteome</keyword>
<comment type="caution">
    <text evidence="1">The sequence shown here is derived from an EMBL/GenBank/DDBJ whole genome shotgun (WGS) entry which is preliminary data.</text>
</comment>
<dbReference type="Proteomes" id="UP000704611">
    <property type="component" value="Unassembled WGS sequence"/>
</dbReference>
<name>A0ABS6MM39_9GAMM</name>
<dbReference type="RefSeq" id="WP_217669569.1">
    <property type="nucleotide sequence ID" value="NZ_JAHRID010000005.1"/>
</dbReference>
<reference evidence="1 2" key="1">
    <citation type="submission" date="2021-06" db="EMBL/GenBank/DDBJ databases">
        <title>Rheinheimera indica sp. nov., isolated from deep-sea sediment.</title>
        <authorList>
            <person name="Wang Z."/>
            <person name="Zhang X.-Y."/>
        </authorList>
    </citation>
    <scope>NUCLEOTIDE SEQUENCE [LARGE SCALE GENOMIC DNA]</scope>
    <source>
        <strain evidence="1 2">SM2107</strain>
    </source>
</reference>
<evidence type="ECO:0000313" key="1">
    <source>
        <dbReference type="EMBL" id="MBV2129869.1"/>
    </source>
</evidence>
<sequence>MLPKKEQIPNFQTMYDHAFGIWEKKHKLASDFFGVSEQTCRRWYLTNQPHEIAKRYLFVHYKGYLPFATGWKDCTIDHDGILHTPWGSCKSSDVAFVWRYKWSAEQSNRQVKALRNKLDEITSGTKYQLLLHTADYLNRLVQDFSSKK</sequence>
<dbReference type="EMBL" id="JAHRID010000005">
    <property type="protein sequence ID" value="MBV2129869.1"/>
    <property type="molecule type" value="Genomic_DNA"/>
</dbReference>
<protein>
    <submittedName>
        <fullName evidence="1">Uncharacterized protein</fullName>
    </submittedName>
</protein>
<gene>
    <name evidence="1" type="ORF">KQY15_12310</name>
</gene>
<organism evidence="1 2">
    <name type="scientific">Arsukibacterium indicum</name>
    <dbReference type="NCBI Taxonomy" id="2848612"/>
    <lineage>
        <taxon>Bacteria</taxon>
        <taxon>Pseudomonadati</taxon>
        <taxon>Pseudomonadota</taxon>
        <taxon>Gammaproteobacteria</taxon>
        <taxon>Chromatiales</taxon>
        <taxon>Chromatiaceae</taxon>
        <taxon>Arsukibacterium</taxon>
    </lineage>
</organism>
<accession>A0ABS6MM39</accession>